<reference evidence="1" key="2">
    <citation type="journal article" date="2023" name="IMA Fungus">
        <title>Comparative genomic study of the Penicillium genus elucidates a diverse pangenome and 15 lateral gene transfer events.</title>
        <authorList>
            <person name="Petersen C."/>
            <person name="Sorensen T."/>
            <person name="Nielsen M.R."/>
            <person name="Sondergaard T.E."/>
            <person name="Sorensen J.L."/>
            <person name="Fitzpatrick D.A."/>
            <person name="Frisvad J.C."/>
            <person name="Nielsen K.L."/>
        </authorList>
    </citation>
    <scope>NUCLEOTIDE SEQUENCE</scope>
    <source>
        <strain evidence="1">IBT 21472</strain>
    </source>
</reference>
<name>A0A9W9HHB3_9EURO</name>
<accession>A0A9W9HHB3</accession>
<keyword evidence="2" id="KW-1185">Reference proteome</keyword>
<dbReference type="EMBL" id="JAPZBO010000002">
    <property type="protein sequence ID" value="KAJ5323454.1"/>
    <property type="molecule type" value="Genomic_DNA"/>
</dbReference>
<sequence>STPQLLNSSTPVFRFYPITASPHNRLGSALLRRAATAFPATSPRNLYFVTMYSCANYPRGCRGRVNRQGAKCSDCVTLNLRRPASASPFAQPRDYKRQLPSQLLTDFSKDIPEL</sequence>
<protein>
    <submittedName>
        <fullName evidence="1">Uncharacterized protein</fullName>
    </submittedName>
</protein>
<evidence type="ECO:0000313" key="2">
    <source>
        <dbReference type="Proteomes" id="UP001147746"/>
    </source>
</evidence>
<gene>
    <name evidence="1" type="ORF">N7476_002054</name>
</gene>
<organism evidence="1 2">
    <name type="scientific">Penicillium atrosanguineum</name>
    <dbReference type="NCBI Taxonomy" id="1132637"/>
    <lineage>
        <taxon>Eukaryota</taxon>
        <taxon>Fungi</taxon>
        <taxon>Dikarya</taxon>
        <taxon>Ascomycota</taxon>
        <taxon>Pezizomycotina</taxon>
        <taxon>Eurotiomycetes</taxon>
        <taxon>Eurotiomycetidae</taxon>
        <taxon>Eurotiales</taxon>
        <taxon>Aspergillaceae</taxon>
        <taxon>Penicillium</taxon>
    </lineage>
</organism>
<feature type="non-terminal residue" evidence="1">
    <location>
        <position position="114"/>
    </location>
</feature>
<dbReference type="Proteomes" id="UP001147746">
    <property type="component" value="Unassembled WGS sequence"/>
</dbReference>
<reference evidence="1" key="1">
    <citation type="submission" date="2022-12" db="EMBL/GenBank/DDBJ databases">
        <authorList>
            <person name="Petersen C."/>
        </authorList>
    </citation>
    <scope>NUCLEOTIDE SEQUENCE</scope>
    <source>
        <strain evidence="1">IBT 21472</strain>
    </source>
</reference>
<proteinExistence type="predicted"/>
<evidence type="ECO:0000313" key="1">
    <source>
        <dbReference type="EMBL" id="KAJ5323454.1"/>
    </source>
</evidence>
<dbReference type="AlphaFoldDB" id="A0A9W9HHB3"/>
<dbReference type="OrthoDB" id="4343243at2759"/>
<comment type="caution">
    <text evidence="1">The sequence shown here is derived from an EMBL/GenBank/DDBJ whole genome shotgun (WGS) entry which is preliminary data.</text>
</comment>